<protein>
    <recommendedName>
        <fullName evidence="3">Type 4 fimbrial biogenesis protein PilX N-terminal domain-containing protein</fullName>
    </recommendedName>
</protein>
<accession>A0A354YW52</accession>
<evidence type="ECO:0000256" key="2">
    <source>
        <dbReference type="SAM" id="Phobius"/>
    </source>
</evidence>
<name>A0A354YW52_9FIRM</name>
<dbReference type="STRING" id="378794.GCA_001570625_02393"/>
<feature type="region of interest" description="Disordered" evidence="1">
    <location>
        <begin position="97"/>
        <end position="116"/>
    </location>
</feature>
<evidence type="ECO:0000313" key="5">
    <source>
        <dbReference type="Proteomes" id="UP000263273"/>
    </source>
</evidence>
<dbReference type="RefSeq" id="WP_276618895.1">
    <property type="nucleotide sequence ID" value="NZ_DCDX01000139.1"/>
</dbReference>
<comment type="caution">
    <text evidence="4">The sequence shown here is derived from an EMBL/GenBank/DDBJ whole genome shotgun (WGS) entry which is preliminary data.</text>
</comment>
<dbReference type="Pfam" id="PF14341">
    <property type="entry name" value="PilX_N"/>
    <property type="match status" value="1"/>
</dbReference>
<sequence length="170" mass="19284">MTALKNEDGALMLMALMVMLLCTIWGIATIELASMEKKLSFYLFQSQQAQQAADGGVEWAIEEIWHRGLPAEFEEEVAISDGIKARIKVTEKSEEFDCSPANLESNNDEPQEDELQENKKKKCRYCLTSTAVYNQAKKKLKVKLLYTYTASSPQPYESAVIEYYCLETDS</sequence>
<feature type="transmembrane region" description="Helical" evidence="2">
    <location>
        <begin position="12"/>
        <end position="33"/>
    </location>
</feature>
<dbReference type="EMBL" id="DNZF01000126">
    <property type="protein sequence ID" value="HBK53429.1"/>
    <property type="molecule type" value="Genomic_DNA"/>
</dbReference>
<keyword evidence="2" id="KW-1133">Transmembrane helix</keyword>
<keyword evidence="2" id="KW-0472">Membrane</keyword>
<reference evidence="4 5" key="1">
    <citation type="journal article" date="2018" name="Nat. Biotechnol.">
        <title>A standardized bacterial taxonomy based on genome phylogeny substantially revises the tree of life.</title>
        <authorList>
            <person name="Parks D.H."/>
            <person name="Chuvochina M."/>
            <person name="Waite D.W."/>
            <person name="Rinke C."/>
            <person name="Skarshewski A."/>
            <person name="Chaumeil P.A."/>
            <person name="Hugenholtz P."/>
        </authorList>
    </citation>
    <scope>NUCLEOTIDE SEQUENCE [LARGE SCALE GENOMIC DNA]</scope>
    <source>
        <strain evidence="4">UBA10948</strain>
    </source>
</reference>
<organism evidence="4 5">
    <name type="scientific">Syntrophomonas wolfei</name>
    <dbReference type="NCBI Taxonomy" id="863"/>
    <lineage>
        <taxon>Bacteria</taxon>
        <taxon>Bacillati</taxon>
        <taxon>Bacillota</taxon>
        <taxon>Clostridia</taxon>
        <taxon>Eubacteriales</taxon>
        <taxon>Syntrophomonadaceae</taxon>
        <taxon>Syntrophomonas</taxon>
    </lineage>
</organism>
<evidence type="ECO:0000259" key="3">
    <source>
        <dbReference type="Pfam" id="PF14341"/>
    </source>
</evidence>
<dbReference type="InterPro" id="IPR025746">
    <property type="entry name" value="PilX_N_dom"/>
</dbReference>
<dbReference type="Proteomes" id="UP000263273">
    <property type="component" value="Unassembled WGS sequence"/>
</dbReference>
<feature type="compositionally biased region" description="Acidic residues" evidence="1">
    <location>
        <begin position="106"/>
        <end position="115"/>
    </location>
</feature>
<gene>
    <name evidence="4" type="ORF">DDZ44_05800</name>
</gene>
<feature type="domain" description="Type 4 fimbrial biogenesis protein PilX N-terminal" evidence="3">
    <location>
        <begin position="10"/>
        <end position="58"/>
    </location>
</feature>
<dbReference type="AlphaFoldDB" id="A0A354YW52"/>
<keyword evidence="2" id="KW-0812">Transmembrane</keyword>
<evidence type="ECO:0000313" key="4">
    <source>
        <dbReference type="EMBL" id="HBK53429.1"/>
    </source>
</evidence>
<proteinExistence type="predicted"/>
<evidence type="ECO:0000256" key="1">
    <source>
        <dbReference type="SAM" id="MobiDB-lite"/>
    </source>
</evidence>